<organism evidence="1 2">
    <name type="scientific">Bradyrhizobium iriomotense</name>
    <dbReference type="NCBI Taxonomy" id="441950"/>
    <lineage>
        <taxon>Bacteria</taxon>
        <taxon>Pseudomonadati</taxon>
        <taxon>Pseudomonadota</taxon>
        <taxon>Alphaproteobacteria</taxon>
        <taxon>Hyphomicrobiales</taxon>
        <taxon>Nitrobacteraceae</taxon>
        <taxon>Bradyrhizobium</taxon>
    </lineage>
</organism>
<comment type="caution">
    <text evidence="1">The sequence shown here is derived from an EMBL/GenBank/DDBJ whole genome shotgun (WGS) entry which is preliminary data.</text>
</comment>
<proteinExistence type="predicted"/>
<name>A0ABQ6BAM9_9BRAD</name>
<dbReference type="EMBL" id="BSOW01000027">
    <property type="protein sequence ID" value="GLR89691.1"/>
    <property type="molecule type" value="Genomic_DNA"/>
</dbReference>
<evidence type="ECO:0000313" key="1">
    <source>
        <dbReference type="EMBL" id="GLR89691.1"/>
    </source>
</evidence>
<protein>
    <recommendedName>
        <fullName evidence="3">Histidine kinase</fullName>
    </recommendedName>
</protein>
<dbReference type="Proteomes" id="UP001156905">
    <property type="component" value="Unassembled WGS sequence"/>
</dbReference>
<keyword evidence="2" id="KW-1185">Reference proteome</keyword>
<reference evidence="2" key="1">
    <citation type="journal article" date="2019" name="Int. J. Syst. Evol. Microbiol.">
        <title>The Global Catalogue of Microorganisms (GCM) 10K type strain sequencing project: providing services to taxonomists for standard genome sequencing and annotation.</title>
        <authorList>
            <consortium name="The Broad Institute Genomics Platform"/>
            <consortium name="The Broad Institute Genome Sequencing Center for Infectious Disease"/>
            <person name="Wu L."/>
            <person name="Ma J."/>
        </authorList>
    </citation>
    <scope>NUCLEOTIDE SEQUENCE [LARGE SCALE GENOMIC DNA]</scope>
    <source>
        <strain evidence="2">NBRC 102520</strain>
    </source>
</reference>
<evidence type="ECO:0000313" key="2">
    <source>
        <dbReference type="Proteomes" id="UP001156905"/>
    </source>
</evidence>
<dbReference type="RefSeq" id="WP_284271999.1">
    <property type="nucleotide sequence ID" value="NZ_BSOW01000027.1"/>
</dbReference>
<evidence type="ECO:0008006" key="3">
    <source>
        <dbReference type="Google" id="ProtNLM"/>
    </source>
</evidence>
<accession>A0ABQ6BAM9</accession>
<dbReference type="SUPFAM" id="SSF48452">
    <property type="entry name" value="TPR-like"/>
    <property type="match status" value="1"/>
</dbReference>
<dbReference type="Gene3D" id="1.25.40.10">
    <property type="entry name" value="Tetratricopeptide repeat domain"/>
    <property type="match status" value="1"/>
</dbReference>
<dbReference type="InterPro" id="IPR011990">
    <property type="entry name" value="TPR-like_helical_dom_sf"/>
</dbReference>
<gene>
    <name evidence="1" type="ORF">GCM10007857_64050</name>
</gene>
<sequence length="147" mass="15742">MVISDGAHPTTEVSKAGNVSLSSGQARDLLCALSYLHLACGQGAQCVALLRLIVGNNSQDVDLLRILAYALISEGLGDEALPIVDRLDTLDDDPSSRIPLTLLRSHALRRAGRMDEARAVFQNYVSLRAGTVLNDQGSEGHHDQRPA</sequence>